<proteinExistence type="predicted"/>
<dbReference type="PANTHER" id="PTHR30336:SF6">
    <property type="entry name" value="INTEGRAL MEMBRANE PROTEIN"/>
    <property type="match status" value="1"/>
</dbReference>
<evidence type="ECO:0000313" key="4">
    <source>
        <dbReference type="Proteomes" id="UP000191680"/>
    </source>
</evidence>
<feature type="domain" description="DUF218" evidence="2">
    <location>
        <begin position="48"/>
        <end position="168"/>
    </location>
</feature>
<feature type="transmembrane region" description="Helical" evidence="1">
    <location>
        <begin position="7"/>
        <end position="26"/>
    </location>
</feature>
<dbReference type="InterPro" id="IPR003848">
    <property type="entry name" value="DUF218"/>
</dbReference>
<dbReference type="AlphaFoldDB" id="A0A1V6LP71"/>
<dbReference type="Pfam" id="PF02698">
    <property type="entry name" value="DUF218"/>
    <property type="match status" value="1"/>
</dbReference>
<gene>
    <name evidence="3" type="ORF">BUL40_14210</name>
</gene>
<reference evidence="3 4" key="1">
    <citation type="submission" date="2016-12" db="EMBL/GenBank/DDBJ databases">
        <authorList>
            <person name="Song W.-J."/>
            <person name="Kurnit D.M."/>
        </authorList>
    </citation>
    <scope>NUCLEOTIDE SEQUENCE [LARGE SCALE GENOMIC DNA]</scope>
    <source>
        <strain evidence="3 4">HSG9</strain>
    </source>
</reference>
<name>A0A1V6LP71_9FLAO</name>
<dbReference type="CDD" id="cd06259">
    <property type="entry name" value="YdcF-like"/>
    <property type="match status" value="1"/>
</dbReference>
<dbReference type="PANTHER" id="PTHR30336">
    <property type="entry name" value="INNER MEMBRANE PROTEIN, PROBABLE PERMEASE"/>
    <property type="match status" value="1"/>
</dbReference>
<accession>A0A1V6LP71</accession>
<comment type="caution">
    <text evidence="3">The sequence shown here is derived from an EMBL/GenBank/DDBJ whole genome shotgun (WGS) entry which is preliminary data.</text>
</comment>
<evidence type="ECO:0000259" key="2">
    <source>
        <dbReference type="Pfam" id="PF02698"/>
    </source>
</evidence>
<dbReference type="Proteomes" id="UP000191680">
    <property type="component" value="Unassembled WGS sequence"/>
</dbReference>
<keyword evidence="1" id="KW-1133">Transmembrane helix</keyword>
<organism evidence="3 4">
    <name type="scientific">Croceivirga radicis</name>
    <dbReference type="NCBI Taxonomy" id="1929488"/>
    <lineage>
        <taxon>Bacteria</taxon>
        <taxon>Pseudomonadati</taxon>
        <taxon>Bacteroidota</taxon>
        <taxon>Flavobacteriia</taxon>
        <taxon>Flavobacteriales</taxon>
        <taxon>Flavobacteriaceae</taxon>
        <taxon>Croceivirga</taxon>
    </lineage>
</organism>
<dbReference type="EMBL" id="MTBC01000011">
    <property type="protein sequence ID" value="OQD41817.1"/>
    <property type="molecule type" value="Genomic_DNA"/>
</dbReference>
<evidence type="ECO:0000313" key="3">
    <source>
        <dbReference type="EMBL" id="OQD41817.1"/>
    </source>
</evidence>
<keyword evidence="4" id="KW-1185">Reference proteome</keyword>
<evidence type="ECO:0000256" key="1">
    <source>
        <dbReference type="SAM" id="Phobius"/>
    </source>
</evidence>
<keyword evidence="1" id="KW-0812">Transmembrane</keyword>
<keyword evidence="1" id="KW-0472">Membrane</keyword>
<sequence length="216" mass="23966">MHKLVKALLFSLIVTLVLVFIANFSIEKNADGKTYDSIENVPTNHVGLVLGTSKYLKAGGVNPYFKFRVAAAVRLYKAGKIAYVLVSGDNGSKYYNEPSEFKKELVKEGVPEDRIILDYAGFRTLDSVVRAKEVFGQERITIISQAFHNERAIYLAEKNGLHAIGYNAKDVGVAAGLKTQVREYFARTKVFIDILFGVKPKFIGKQEAIPDPSNSN</sequence>
<dbReference type="InterPro" id="IPR051599">
    <property type="entry name" value="Cell_Envelope_Assoc"/>
</dbReference>
<protein>
    <submittedName>
        <fullName evidence="3">Protein SanA</fullName>
    </submittedName>
</protein>
<dbReference type="GO" id="GO:0005886">
    <property type="term" value="C:plasma membrane"/>
    <property type="evidence" value="ECO:0007669"/>
    <property type="project" value="TreeGrafter"/>
</dbReference>